<name>A0A4V3ANW7_9GAMM</name>
<evidence type="ECO:0000313" key="3">
    <source>
        <dbReference type="Proteomes" id="UP000295543"/>
    </source>
</evidence>
<dbReference type="Pfam" id="PF13391">
    <property type="entry name" value="HNH_2"/>
    <property type="match status" value="1"/>
</dbReference>
<dbReference type="RefSeq" id="WP_133392710.1">
    <property type="nucleotide sequence ID" value="NZ_SMTG01000002.1"/>
</dbReference>
<protein>
    <submittedName>
        <fullName evidence="2">HNH endonuclease</fullName>
    </submittedName>
</protein>
<keyword evidence="2" id="KW-0378">Hydrolase</keyword>
<sequence>MLWHEDMTEIDGLIRYRQDWRAVIAELEATRPMTAKRADNFLKHVSNLKVGSLVRVGIVEGSRAKSSDDESSRVAKRMLDPEFWHLSYWDPITSTYEFARGLPSKITPEGSPSQSESEVLSGLTKADALEIHQDIESVLVQDITVTEKQRLISARLGQGKFRSEVLERWHRSCAVTGSTTLDVIRASHSKPWRSCTNEERLDPSNGLPLVATLDALFDAGLITFNDNGDLLVSPRLQDDTLKVDGLKLVRALTASERIFLDYHRREIYKS</sequence>
<feature type="domain" description="HNH nuclease" evidence="1">
    <location>
        <begin position="173"/>
        <end position="225"/>
    </location>
</feature>
<accession>A0A4V3ANW7</accession>
<gene>
    <name evidence="2" type="ORF">E2F49_04015</name>
</gene>
<keyword evidence="3" id="KW-1185">Reference proteome</keyword>
<dbReference type="OrthoDB" id="529575at2"/>
<dbReference type="EMBL" id="SMTG01000002">
    <property type="protein sequence ID" value="TDK33212.1"/>
    <property type="molecule type" value="Genomic_DNA"/>
</dbReference>
<dbReference type="AlphaFoldDB" id="A0A4V3ANW7"/>
<dbReference type="GO" id="GO:0004519">
    <property type="term" value="F:endonuclease activity"/>
    <property type="evidence" value="ECO:0007669"/>
    <property type="project" value="UniProtKB-KW"/>
</dbReference>
<reference evidence="2 3" key="1">
    <citation type="submission" date="2019-03" db="EMBL/GenBank/DDBJ databases">
        <title>Luteimonas zhaokaii sp.nov., isolated from the rectal contents of Plateau pika in Yushu, Qinghai Province, China.</title>
        <authorList>
            <person name="Zhang G."/>
        </authorList>
    </citation>
    <scope>NUCLEOTIDE SEQUENCE [LARGE SCALE GENOMIC DNA]</scope>
    <source>
        <strain evidence="2 3">THG-MD21</strain>
    </source>
</reference>
<evidence type="ECO:0000259" key="1">
    <source>
        <dbReference type="Pfam" id="PF13391"/>
    </source>
</evidence>
<evidence type="ECO:0000313" key="2">
    <source>
        <dbReference type="EMBL" id="TDK33212.1"/>
    </source>
</evidence>
<comment type="caution">
    <text evidence="2">The sequence shown here is derived from an EMBL/GenBank/DDBJ whole genome shotgun (WGS) entry which is preliminary data.</text>
</comment>
<organism evidence="2 3">
    <name type="scientific">Luteimonas terrae</name>
    <dbReference type="NCBI Taxonomy" id="1530191"/>
    <lineage>
        <taxon>Bacteria</taxon>
        <taxon>Pseudomonadati</taxon>
        <taxon>Pseudomonadota</taxon>
        <taxon>Gammaproteobacteria</taxon>
        <taxon>Lysobacterales</taxon>
        <taxon>Lysobacteraceae</taxon>
        <taxon>Luteimonas</taxon>
    </lineage>
</organism>
<keyword evidence="2" id="KW-0255">Endonuclease</keyword>
<dbReference type="InterPro" id="IPR003615">
    <property type="entry name" value="HNH_nuc"/>
</dbReference>
<proteinExistence type="predicted"/>
<keyword evidence="2" id="KW-0540">Nuclease</keyword>
<dbReference type="Proteomes" id="UP000295543">
    <property type="component" value="Unassembled WGS sequence"/>
</dbReference>